<sequence>MKMLDYVKVILEKVSFESSLFEKELKKALKLLSFREVRELKKWCYEKFGSIYRGILNKTFRRTQLSV</sequence>
<comment type="caution">
    <text evidence="1">The sequence shown here is derived from an EMBL/GenBank/DDBJ whole genome shotgun (WGS) entry which is preliminary data.</text>
</comment>
<dbReference type="OrthoDB" id="840060at2"/>
<dbReference type="Proteomes" id="UP000293162">
    <property type="component" value="Unassembled WGS sequence"/>
</dbReference>
<gene>
    <name evidence="1" type="ORF">EWM59_04770</name>
</gene>
<reference evidence="1 2" key="1">
    <citation type="submission" date="2019-02" db="EMBL/GenBank/DDBJ databases">
        <title>Bacterial novel species Emticicia sp. 17J42-9 isolated from soil.</title>
        <authorList>
            <person name="Jung H.-Y."/>
        </authorList>
    </citation>
    <scope>NUCLEOTIDE SEQUENCE [LARGE SCALE GENOMIC DNA]</scope>
    <source>
        <strain evidence="1 2">17J42-9</strain>
    </source>
</reference>
<organism evidence="1 2">
    <name type="scientific">Emticicia agri</name>
    <dbReference type="NCBI Taxonomy" id="2492393"/>
    <lineage>
        <taxon>Bacteria</taxon>
        <taxon>Pseudomonadati</taxon>
        <taxon>Bacteroidota</taxon>
        <taxon>Cytophagia</taxon>
        <taxon>Cytophagales</taxon>
        <taxon>Leadbetterellaceae</taxon>
        <taxon>Emticicia</taxon>
    </lineage>
</organism>
<dbReference type="EMBL" id="SEWF01000005">
    <property type="protein sequence ID" value="RYU96844.1"/>
    <property type="molecule type" value="Genomic_DNA"/>
</dbReference>
<dbReference type="RefSeq" id="WP_130019799.1">
    <property type="nucleotide sequence ID" value="NZ_SEWF01000005.1"/>
</dbReference>
<name>A0A4Q5M3C6_9BACT</name>
<evidence type="ECO:0000313" key="2">
    <source>
        <dbReference type="Proteomes" id="UP000293162"/>
    </source>
</evidence>
<dbReference type="AlphaFoldDB" id="A0A4Q5M3C6"/>
<protein>
    <recommendedName>
        <fullName evidence="3">Transposase</fullName>
    </recommendedName>
</protein>
<accession>A0A4Q5M3C6</accession>
<evidence type="ECO:0000313" key="1">
    <source>
        <dbReference type="EMBL" id="RYU96844.1"/>
    </source>
</evidence>
<keyword evidence="2" id="KW-1185">Reference proteome</keyword>
<proteinExistence type="predicted"/>
<evidence type="ECO:0008006" key="3">
    <source>
        <dbReference type="Google" id="ProtNLM"/>
    </source>
</evidence>